<gene>
    <name evidence="10" type="ORF">GGD89_002928</name>
</gene>
<keyword evidence="11" id="KW-1185">Reference proteome</keyword>
<evidence type="ECO:0000256" key="4">
    <source>
        <dbReference type="ARBA" id="ARBA00012458"/>
    </source>
</evidence>
<organism evidence="10 11">
    <name type="scientific">Roseospira visakhapatnamensis</name>
    <dbReference type="NCBI Taxonomy" id="390880"/>
    <lineage>
        <taxon>Bacteria</taxon>
        <taxon>Pseudomonadati</taxon>
        <taxon>Pseudomonadota</taxon>
        <taxon>Alphaproteobacteria</taxon>
        <taxon>Rhodospirillales</taxon>
        <taxon>Rhodospirillaceae</taxon>
        <taxon>Roseospira</taxon>
    </lineage>
</organism>
<dbReference type="Gene3D" id="3.20.20.20">
    <property type="entry name" value="Dihydropteroate synthase-like"/>
    <property type="match status" value="1"/>
</dbReference>
<dbReference type="EC" id="2.5.1.15" evidence="4"/>
<dbReference type="GO" id="GO:0046872">
    <property type="term" value="F:metal ion binding"/>
    <property type="evidence" value="ECO:0007669"/>
    <property type="project" value="UniProtKB-KW"/>
</dbReference>
<accession>A0A7W6WB91</accession>
<feature type="domain" description="Pterin-binding" evidence="9">
    <location>
        <begin position="113"/>
        <end position="367"/>
    </location>
</feature>
<keyword evidence="7" id="KW-0460">Magnesium</keyword>
<dbReference type="NCBIfam" id="TIGR01496">
    <property type="entry name" value="DHPS"/>
    <property type="match status" value="1"/>
</dbReference>
<reference evidence="10 11" key="1">
    <citation type="submission" date="2020-08" db="EMBL/GenBank/DDBJ databases">
        <title>Genome sequencing of Purple Non-Sulfur Bacteria from various extreme environments.</title>
        <authorList>
            <person name="Mayer M."/>
        </authorList>
    </citation>
    <scope>NUCLEOTIDE SEQUENCE [LARGE SCALE GENOMIC DNA]</scope>
    <source>
        <strain evidence="10 11">JA131</strain>
    </source>
</reference>
<dbReference type="GO" id="GO:0005829">
    <property type="term" value="C:cytosol"/>
    <property type="evidence" value="ECO:0007669"/>
    <property type="project" value="TreeGrafter"/>
</dbReference>
<dbReference type="CDD" id="cd00739">
    <property type="entry name" value="DHPS"/>
    <property type="match status" value="1"/>
</dbReference>
<comment type="pathway">
    <text evidence="3">Cofactor biosynthesis; tetrahydrofolate biosynthesis; 7,8-dihydrofolate from 2-amino-4-hydroxy-6-hydroxymethyl-7,8-dihydropteridine diphosphate and 4-aminobenzoate: step 1/2.</text>
</comment>
<comment type="caution">
    <text evidence="10">The sequence shown here is derived from an EMBL/GenBank/DDBJ whole genome shotgun (WGS) entry which is preliminary data.</text>
</comment>
<dbReference type="PANTHER" id="PTHR20941">
    <property type="entry name" value="FOLATE SYNTHESIS PROTEINS"/>
    <property type="match status" value="1"/>
</dbReference>
<evidence type="ECO:0000259" key="9">
    <source>
        <dbReference type="PROSITE" id="PS50972"/>
    </source>
</evidence>
<protein>
    <recommendedName>
        <fullName evidence="4">dihydropteroate synthase</fullName>
        <ecNumber evidence="4">2.5.1.15</ecNumber>
    </recommendedName>
</protein>
<evidence type="ECO:0000256" key="3">
    <source>
        <dbReference type="ARBA" id="ARBA00004763"/>
    </source>
</evidence>
<keyword evidence="8" id="KW-0289">Folate biosynthesis</keyword>
<evidence type="ECO:0000256" key="6">
    <source>
        <dbReference type="ARBA" id="ARBA00022723"/>
    </source>
</evidence>
<sequence>MTDHDWRHPRDTTSSLVMAPTGLLRGAAAEVALGTGRARPLAGGPLAFSAVTVWWRDPAGALADGWRQAAAPLDTLTVWARARGEGWDARVVETLERLSAPRPPFAGLSLDRPRVMGILNCTPDSFSDGGDHDTTETAVAAGLAMMAAGADILDVGGESTRPGSEPVSVAEEMRRVLPVVRALADRGARVSIDSRRAAVMEAALAHGASILNDVTALTGDSDALAVAARHRVPVILMHIQGEPRTMQADPRYDRAVADVTAWLGARVAACRAAGLAPEHLCVDPGIGFGKTVDHNRDLLGHIGALHGLGCAVLLGASRKSFIAHLAGADLPPKARLAGSLAAALGAVDQGVQILRVHDVAETVQALRVATATATAPGA</sequence>
<dbReference type="GO" id="GO:0004156">
    <property type="term" value="F:dihydropteroate synthase activity"/>
    <property type="evidence" value="ECO:0007669"/>
    <property type="project" value="UniProtKB-EC"/>
</dbReference>
<dbReference type="InterPro" id="IPR011005">
    <property type="entry name" value="Dihydropteroate_synth-like_sf"/>
</dbReference>
<dbReference type="InterPro" id="IPR000489">
    <property type="entry name" value="Pterin-binding_dom"/>
</dbReference>
<keyword evidence="6" id="KW-0479">Metal-binding</keyword>
<dbReference type="AlphaFoldDB" id="A0A7W6WB91"/>
<dbReference type="Pfam" id="PF00809">
    <property type="entry name" value="Pterin_bind"/>
    <property type="match status" value="1"/>
</dbReference>
<evidence type="ECO:0000256" key="7">
    <source>
        <dbReference type="ARBA" id="ARBA00022842"/>
    </source>
</evidence>
<dbReference type="PANTHER" id="PTHR20941:SF1">
    <property type="entry name" value="FOLIC ACID SYNTHESIS PROTEIN FOL1"/>
    <property type="match status" value="1"/>
</dbReference>
<dbReference type="PROSITE" id="PS00792">
    <property type="entry name" value="DHPS_1"/>
    <property type="match status" value="1"/>
</dbReference>
<dbReference type="InterPro" id="IPR045031">
    <property type="entry name" value="DHP_synth-like"/>
</dbReference>
<dbReference type="Proteomes" id="UP000554286">
    <property type="component" value="Unassembled WGS sequence"/>
</dbReference>
<dbReference type="GO" id="GO:0046656">
    <property type="term" value="P:folic acid biosynthetic process"/>
    <property type="evidence" value="ECO:0007669"/>
    <property type="project" value="UniProtKB-KW"/>
</dbReference>
<dbReference type="EMBL" id="JACIGK010000024">
    <property type="protein sequence ID" value="MBB4267287.1"/>
    <property type="molecule type" value="Genomic_DNA"/>
</dbReference>
<comment type="cofactor">
    <cofactor evidence="2">
        <name>Mg(2+)</name>
        <dbReference type="ChEBI" id="CHEBI:18420"/>
    </cofactor>
</comment>
<evidence type="ECO:0000313" key="11">
    <source>
        <dbReference type="Proteomes" id="UP000554286"/>
    </source>
</evidence>
<dbReference type="RefSeq" id="WP_246423133.1">
    <property type="nucleotide sequence ID" value="NZ_JACIGK010000024.1"/>
</dbReference>
<dbReference type="PROSITE" id="PS00793">
    <property type="entry name" value="DHPS_2"/>
    <property type="match status" value="1"/>
</dbReference>
<proteinExistence type="predicted"/>
<keyword evidence="5 10" id="KW-0808">Transferase</keyword>
<dbReference type="GO" id="GO:0046654">
    <property type="term" value="P:tetrahydrofolate biosynthetic process"/>
    <property type="evidence" value="ECO:0007669"/>
    <property type="project" value="TreeGrafter"/>
</dbReference>
<evidence type="ECO:0000256" key="8">
    <source>
        <dbReference type="ARBA" id="ARBA00022909"/>
    </source>
</evidence>
<dbReference type="PROSITE" id="PS50972">
    <property type="entry name" value="PTERIN_BINDING"/>
    <property type="match status" value="1"/>
</dbReference>
<dbReference type="SUPFAM" id="SSF51717">
    <property type="entry name" value="Dihydropteroate synthetase-like"/>
    <property type="match status" value="1"/>
</dbReference>
<evidence type="ECO:0000256" key="5">
    <source>
        <dbReference type="ARBA" id="ARBA00022679"/>
    </source>
</evidence>
<evidence type="ECO:0000313" key="10">
    <source>
        <dbReference type="EMBL" id="MBB4267287.1"/>
    </source>
</evidence>
<dbReference type="InterPro" id="IPR006390">
    <property type="entry name" value="DHP_synth_dom"/>
</dbReference>
<comment type="catalytic activity">
    <reaction evidence="1">
        <text>(7,8-dihydropterin-6-yl)methyl diphosphate + 4-aminobenzoate = 7,8-dihydropteroate + diphosphate</text>
        <dbReference type="Rhea" id="RHEA:19949"/>
        <dbReference type="ChEBI" id="CHEBI:17836"/>
        <dbReference type="ChEBI" id="CHEBI:17839"/>
        <dbReference type="ChEBI" id="CHEBI:33019"/>
        <dbReference type="ChEBI" id="CHEBI:72950"/>
        <dbReference type="EC" id="2.5.1.15"/>
    </reaction>
</comment>
<evidence type="ECO:0000256" key="2">
    <source>
        <dbReference type="ARBA" id="ARBA00001946"/>
    </source>
</evidence>
<name>A0A7W6WB91_9PROT</name>
<evidence type="ECO:0000256" key="1">
    <source>
        <dbReference type="ARBA" id="ARBA00000012"/>
    </source>
</evidence>